<keyword evidence="3" id="KW-1185">Reference proteome</keyword>
<protein>
    <recommendedName>
        <fullName evidence="4">HTH iclR-type domain-containing protein</fullName>
    </recommendedName>
</protein>
<evidence type="ECO:0000256" key="1">
    <source>
        <dbReference type="SAM" id="MobiDB-lite"/>
    </source>
</evidence>
<dbReference type="Proteomes" id="UP001617669">
    <property type="component" value="Unassembled WGS sequence"/>
</dbReference>
<feature type="region of interest" description="Disordered" evidence="1">
    <location>
        <begin position="1"/>
        <end position="20"/>
    </location>
</feature>
<feature type="compositionally biased region" description="Basic and acidic residues" evidence="1">
    <location>
        <begin position="1"/>
        <end position="11"/>
    </location>
</feature>
<organism evidence="2 3">
    <name type="scientific">Methylobacillus methanolivorans</name>
    <dbReference type="NCBI Taxonomy" id="1848927"/>
    <lineage>
        <taxon>Bacteria</taxon>
        <taxon>Pseudomonadati</taxon>
        <taxon>Pseudomonadota</taxon>
        <taxon>Betaproteobacteria</taxon>
        <taxon>Nitrosomonadales</taxon>
        <taxon>Methylophilaceae</taxon>
        <taxon>Methylobacillus</taxon>
    </lineage>
</organism>
<dbReference type="InterPro" id="IPR036388">
    <property type="entry name" value="WH-like_DNA-bd_sf"/>
</dbReference>
<reference evidence="2 3" key="1">
    <citation type="submission" date="2024-11" db="EMBL/GenBank/DDBJ databases">
        <authorList>
            <person name="Kaparullina E.N."/>
            <person name="Delegan Y.A."/>
            <person name="Doronina N.V."/>
        </authorList>
    </citation>
    <scope>NUCLEOTIDE SEQUENCE [LARGE SCALE GENOMIC DNA]</scope>
    <source>
        <strain evidence="2 3">7sh_L</strain>
    </source>
</reference>
<accession>A0ABW8GLM6</accession>
<name>A0ABW8GLM6_9PROT</name>
<dbReference type="InterPro" id="IPR036390">
    <property type="entry name" value="WH_DNA-bd_sf"/>
</dbReference>
<sequence>MLLEREYHDEQSEQADFSSDHAQLDQSAVLMLGILELLHAEHEEGRARMPLAAICKRLGIRMSTLQRLMTALSEQALVEVSTEKDRLVAALTAGGEEISQALQAA</sequence>
<comment type="caution">
    <text evidence="2">The sequence shown here is derived from an EMBL/GenBank/DDBJ whole genome shotgun (WGS) entry which is preliminary data.</text>
</comment>
<proteinExistence type="predicted"/>
<evidence type="ECO:0000313" key="3">
    <source>
        <dbReference type="Proteomes" id="UP001617669"/>
    </source>
</evidence>
<gene>
    <name evidence="2" type="ORF">ACIKP9_08130</name>
</gene>
<dbReference type="Gene3D" id="1.10.10.10">
    <property type="entry name" value="Winged helix-like DNA-binding domain superfamily/Winged helix DNA-binding domain"/>
    <property type="match status" value="1"/>
</dbReference>
<evidence type="ECO:0008006" key="4">
    <source>
        <dbReference type="Google" id="ProtNLM"/>
    </source>
</evidence>
<evidence type="ECO:0000313" key="2">
    <source>
        <dbReference type="EMBL" id="MFJ5446194.1"/>
    </source>
</evidence>
<dbReference type="RefSeq" id="WP_230346564.1">
    <property type="nucleotide sequence ID" value="NZ_JBIWXY010000001.1"/>
</dbReference>
<dbReference type="SUPFAM" id="SSF46785">
    <property type="entry name" value="Winged helix' DNA-binding domain"/>
    <property type="match status" value="1"/>
</dbReference>
<dbReference type="EMBL" id="JBIWXY010000001">
    <property type="protein sequence ID" value="MFJ5446194.1"/>
    <property type="molecule type" value="Genomic_DNA"/>
</dbReference>